<gene>
    <name evidence="1" type="ORF">JL106_00650</name>
</gene>
<dbReference type="EMBL" id="JAERWK010000001">
    <property type="protein sequence ID" value="MBM9465784.1"/>
    <property type="molecule type" value="Genomic_DNA"/>
</dbReference>
<organism evidence="1 2">
    <name type="scientific">Nakamurella leprariae</name>
    <dbReference type="NCBI Taxonomy" id="2803911"/>
    <lineage>
        <taxon>Bacteria</taxon>
        <taxon>Bacillati</taxon>
        <taxon>Actinomycetota</taxon>
        <taxon>Actinomycetes</taxon>
        <taxon>Nakamurellales</taxon>
        <taxon>Nakamurellaceae</taxon>
        <taxon>Nakamurella</taxon>
    </lineage>
</organism>
<evidence type="ECO:0000313" key="2">
    <source>
        <dbReference type="Proteomes" id="UP000663792"/>
    </source>
</evidence>
<accession>A0A938Y9R4</accession>
<dbReference type="RefSeq" id="WP_205258736.1">
    <property type="nucleotide sequence ID" value="NZ_JAERWK010000001.1"/>
</dbReference>
<dbReference type="AlphaFoldDB" id="A0A938Y9R4"/>
<evidence type="ECO:0000313" key="1">
    <source>
        <dbReference type="EMBL" id="MBM9465784.1"/>
    </source>
</evidence>
<reference evidence="1" key="1">
    <citation type="submission" date="2021-01" db="EMBL/GenBank/DDBJ databases">
        <title>YIM 132084 draft genome.</title>
        <authorList>
            <person name="An D."/>
        </authorList>
    </citation>
    <scope>NUCLEOTIDE SEQUENCE</scope>
    <source>
        <strain evidence="1">YIM 132084</strain>
    </source>
</reference>
<sequence>MSAPPGHVLAAFGSPTDAGAWSDGPGVAGWRCGDLVVVPVRTGSAVQAAWTSGVLDQLDVPGLRLARPVRASDGRWVIAGWRAQRVVTGDPEPRFDDLIAVSLSLHDALSRLPEPRFLRDRTGAVGLADHLTWDAVEPGGVIGAGHGARLFQRLAAARRPLDLPLQVVHVELTGDVLFAGAAPPAVVGLTPLWRPAPWASALVVVDGIAHGGAGLELAERWSGRFPDWPELLRRAMLFRLAQTLLEPPADGPARLVELLAAAELLDPVLLVRSADHRD</sequence>
<dbReference type="Proteomes" id="UP000663792">
    <property type="component" value="Unassembled WGS sequence"/>
</dbReference>
<keyword evidence="2" id="KW-1185">Reference proteome</keyword>
<protein>
    <submittedName>
        <fullName evidence="1">TIGR02569 family protein</fullName>
    </submittedName>
</protein>
<proteinExistence type="predicted"/>
<name>A0A938Y9R4_9ACTN</name>
<comment type="caution">
    <text evidence="1">The sequence shown here is derived from an EMBL/GenBank/DDBJ whole genome shotgun (WGS) entry which is preliminary data.</text>
</comment>
<dbReference type="NCBIfam" id="TIGR02569">
    <property type="entry name" value="TIGR02569_actnb"/>
    <property type="match status" value="1"/>
</dbReference>
<dbReference type="InterPro" id="IPR013402">
    <property type="entry name" value="CHP02569"/>
</dbReference>